<sequence length="577" mass="63120">MKVLFTKSALVLLALGALVSSCSKREQSQKTGITYNDKNNGGYVRFRQTHPSPGPGLVPIEGGTFVMGGSADQDVAYDYNNVRRRVTVPSFYMDETEVSNQDWLDYLHWTAVTFPNDRELYYDALPDTLVWRKPLSYNEPYVDNYLRHPAFQDYPVVGVTWEQAQDYCQWRTDRTNENILRESGKMVAWKDLNGNGKAGAGGAAATNAANANTANGANGANTTAAATNGGQEPFNTEIYLNGQLKGPGYDGKKMMPDLSPNAQAGAGKGGKPVRPVRMEDGILKQGYRLPSEAEWEYAALALAGNTQFENIDDGKMYPWNGLGVRSAKSKTRGLILANFKRGNGDNAGVGGYLNDKADITAPVRAYAPNDFGLYNMAGNVNEWVADTYRQTSFEEFDDFNPFRGNEYTNKRLADPSKGLYAKDKYGRPIKDPAKSNKKLKYSELLAMQGQADSASAAAAAPANGNAAANTANANAQLATKNSGKPFNADLRGERDTVNMALYGNTTLVNNRSKVYKGGSWNDMAYWLNPATRRFMDQDEASAEVGFRCAMTLVGAPEIYPAGKPHYSIKKAKAFKSR</sequence>
<keyword evidence="4" id="KW-1185">Reference proteome</keyword>
<reference evidence="3 4" key="1">
    <citation type="submission" date="2023-11" db="EMBL/GenBank/DDBJ databases">
        <title>Analysis of the Genomes of Mucilaginibacter gossypii cycad 4 and M. sabulilitoris SNA2: microbes with the potential for plant growth promotion.</title>
        <authorList>
            <person name="Hirsch A.M."/>
            <person name="Humm E."/>
            <person name="Rubbi M."/>
            <person name="Del Vecchio G."/>
            <person name="Ha S.M."/>
            <person name="Pellegrini M."/>
            <person name="Gunsalus R.P."/>
        </authorList>
    </citation>
    <scope>NUCLEOTIDE SEQUENCE [LARGE SCALE GENOMIC DNA]</scope>
    <source>
        <strain evidence="3 4">SNA2</strain>
    </source>
</reference>
<organism evidence="3 4">
    <name type="scientific">Mucilaginibacter sabulilitoris</name>
    <dbReference type="NCBI Taxonomy" id="1173583"/>
    <lineage>
        <taxon>Bacteria</taxon>
        <taxon>Pseudomonadati</taxon>
        <taxon>Bacteroidota</taxon>
        <taxon>Sphingobacteriia</taxon>
        <taxon>Sphingobacteriales</taxon>
        <taxon>Sphingobacteriaceae</taxon>
        <taxon>Mucilaginibacter</taxon>
    </lineage>
</organism>
<dbReference type="InterPro" id="IPR016187">
    <property type="entry name" value="CTDL_fold"/>
</dbReference>
<name>A0ABZ0TRJ8_9SPHI</name>
<dbReference type="Proteomes" id="UP001324380">
    <property type="component" value="Chromosome"/>
</dbReference>
<feature type="domain" description="Sulfatase-modifying factor enzyme-like" evidence="2">
    <location>
        <begin position="55"/>
        <end position="398"/>
    </location>
</feature>
<proteinExistence type="predicted"/>
<evidence type="ECO:0000256" key="1">
    <source>
        <dbReference type="SAM" id="SignalP"/>
    </source>
</evidence>
<dbReference type="InterPro" id="IPR051043">
    <property type="entry name" value="Sulfatase_Mod_Factor_Kinase"/>
</dbReference>
<dbReference type="SUPFAM" id="SSF56436">
    <property type="entry name" value="C-type lectin-like"/>
    <property type="match status" value="1"/>
</dbReference>
<dbReference type="InterPro" id="IPR005532">
    <property type="entry name" value="SUMF_dom"/>
</dbReference>
<evidence type="ECO:0000259" key="2">
    <source>
        <dbReference type="Pfam" id="PF03781"/>
    </source>
</evidence>
<feature type="chain" id="PRO_5046409425" evidence="1">
    <location>
        <begin position="26"/>
        <end position="577"/>
    </location>
</feature>
<dbReference type="Gene3D" id="3.90.1580.10">
    <property type="entry name" value="paralog of FGE (formylglycine-generating enzyme)"/>
    <property type="match status" value="1"/>
</dbReference>
<accession>A0ABZ0TRJ8</accession>
<dbReference type="PANTHER" id="PTHR23150">
    <property type="entry name" value="SULFATASE MODIFYING FACTOR 1, 2"/>
    <property type="match status" value="1"/>
</dbReference>
<dbReference type="RefSeq" id="WP_321562906.1">
    <property type="nucleotide sequence ID" value="NZ_CP139558.1"/>
</dbReference>
<protein>
    <submittedName>
        <fullName evidence="3">SUMF1/EgtB/PvdO family nonheme iron enzyme</fullName>
    </submittedName>
</protein>
<gene>
    <name evidence="3" type="ORF">SNE25_31135</name>
</gene>
<dbReference type="PANTHER" id="PTHR23150:SF19">
    <property type="entry name" value="FORMYLGLYCINE-GENERATING ENZYME"/>
    <property type="match status" value="1"/>
</dbReference>
<keyword evidence="1" id="KW-0732">Signal</keyword>
<dbReference type="Pfam" id="PF03781">
    <property type="entry name" value="FGE-sulfatase"/>
    <property type="match status" value="1"/>
</dbReference>
<dbReference type="InterPro" id="IPR042095">
    <property type="entry name" value="SUMF_sf"/>
</dbReference>
<dbReference type="PROSITE" id="PS51257">
    <property type="entry name" value="PROKAR_LIPOPROTEIN"/>
    <property type="match status" value="1"/>
</dbReference>
<dbReference type="EMBL" id="CP139558">
    <property type="protein sequence ID" value="WPU93775.1"/>
    <property type="molecule type" value="Genomic_DNA"/>
</dbReference>
<evidence type="ECO:0000313" key="3">
    <source>
        <dbReference type="EMBL" id="WPU93775.1"/>
    </source>
</evidence>
<feature type="signal peptide" evidence="1">
    <location>
        <begin position="1"/>
        <end position="25"/>
    </location>
</feature>
<evidence type="ECO:0000313" key="4">
    <source>
        <dbReference type="Proteomes" id="UP001324380"/>
    </source>
</evidence>